<reference evidence="1" key="1">
    <citation type="journal article" date="2015" name="Nature">
        <title>Complex archaea that bridge the gap between prokaryotes and eukaryotes.</title>
        <authorList>
            <person name="Spang A."/>
            <person name="Saw J.H."/>
            <person name="Jorgensen S.L."/>
            <person name="Zaremba-Niedzwiedzka K."/>
            <person name="Martijn J."/>
            <person name="Lind A.E."/>
            <person name="van Eijk R."/>
            <person name="Schleper C."/>
            <person name="Guy L."/>
            <person name="Ettema T.J."/>
        </authorList>
    </citation>
    <scope>NUCLEOTIDE SEQUENCE</scope>
</reference>
<dbReference type="AlphaFoldDB" id="A0A0F9FQX4"/>
<sequence length="239" mass="28460">MYTFRKYQATQYHFQNILRFLKEEEGNILFMKEGRELVKKALKVSGTIELPANHYVYELSAFLEAMKSAIDFLATAVSLHLKGKRFDRVSSLMKLVEKGRILPIFDQIKSHFNWLSDIREYRHHLVHRLMMNISNKYKTLKMFDSVKTYKRPIIVPEKSPKYLPDTRRSRTHDIGSTNKFVQIEIKTEFGNESVRTHFEYLPIIGQIPIEDFMEKQLDKFRQFFKDIIEILTALEFKQV</sequence>
<accession>A0A0F9FQX4</accession>
<proteinExistence type="predicted"/>
<evidence type="ECO:0000313" key="1">
    <source>
        <dbReference type="EMBL" id="KKL53462.1"/>
    </source>
</evidence>
<evidence type="ECO:0008006" key="2">
    <source>
        <dbReference type="Google" id="ProtNLM"/>
    </source>
</evidence>
<comment type="caution">
    <text evidence="1">The sequence shown here is derived from an EMBL/GenBank/DDBJ whole genome shotgun (WGS) entry which is preliminary data.</text>
</comment>
<gene>
    <name evidence="1" type="ORF">LCGC14_2275190</name>
</gene>
<organism evidence="1">
    <name type="scientific">marine sediment metagenome</name>
    <dbReference type="NCBI Taxonomy" id="412755"/>
    <lineage>
        <taxon>unclassified sequences</taxon>
        <taxon>metagenomes</taxon>
        <taxon>ecological metagenomes</taxon>
    </lineage>
</organism>
<dbReference type="EMBL" id="LAZR01031537">
    <property type="protein sequence ID" value="KKL53462.1"/>
    <property type="molecule type" value="Genomic_DNA"/>
</dbReference>
<name>A0A0F9FQX4_9ZZZZ</name>
<protein>
    <recommendedName>
        <fullName evidence="2">Cthe-2314-like HEPN domain-containing protein</fullName>
    </recommendedName>
</protein>